<proteinExistence type="predicted"/>
<name>A0A8X6UHQ7_NEPPI</name>
<dbReference type="AlphaFoldDB" id="A0A8X6UHQ7"/>
<protein>
    <submittedName>
        <fullName evidence="1">Uncharacterized protein</fullName>
    </submittedName>
</protein>
<feature type="non-terminal residue" evidence="1">
    <location>
        <position position="43"/>
    </location>
</feature>
<gene>
    <name evidence="1" type="ORF">NPIL_476581</name>
</gene>
<reference evidence="1" key="1">
    <citation type="submission" date="2020-08" db="EMBL/GenBank/DDBJ databases">
        <title>Multicomponent nature underlies the extraordinary mechanical properties of spider dragline silk.</title>
        <authorList>
            <person name="Kono N."/>
            <person name="Nakamura H."/>
            <person name="Mori M."/>
            <person name="Yoshida Y."/>
            <person name="Ohtoshi R."/>
            <person name="Malay A.D."/>
            <person name="Moran D.A.P."/>
            <person name="Tomita M."/>
            <person name="Numata K."/>
            <person name="Arakawa K."/>
        </authorList>
    </citation>
    <scope>NUCLEOTIDE SEQUENCE</scope>
</reference>
<dbReference type="EMBL" id="BMAW01130215">
    <property type="protein sequence ID" value="GFU34054.1"/>
    <property type="molecule type" value="Genomic_DNA"/>
</dbReference>
<comment type="caution">
    <text evidence="1">The sequence shown here is derived from an EMBL/GenBank/DDBJ whole genome shotgun (WGS) entry which is preliminary data.</text>
</comment>
<sequence length="43" mass="5121">MIFQTERDQLRTHTCRCVHEKDSQPMDTAGLSLYRLVEVAFYM</sequence>
<evidence type="ECO:0000313" key="2">
    <source>
        <dbReference type="Proteomes" id="UP000887013"/>
    </source>
</evidence>
<organism evidence="1 2">
    <name type="scientific">Nephila pilipes</name>
    <name type="common">Giant wood spider</name>
    <name type="synonym">Nephila maculata</name>
    <dbReference type="NCBI Taxonomy" id="299642"/>
    <lineage>
        <taxon>Eukaryota</taxon>
        <taxon>Metazoa</taxon>
        <taxon>Ecdysozoa</taxon>
        <taxon>Arthropoda</taxon>
        <taxon>Chelicerata</taxon>
        <taxon>Arachnida</taxon>
        <taxon>Araneae</taxon>
        <taxon>Araneomorphae</taxon>
        <taxon>Entelegynae</taxon>
        <taxon>Araneoidea</taxon>
        <taxon>Nephilidae</taxon>
        <taxon>Nephila</taxon>
    </lineage>
</organism>
<evidence type="ECO:0000313" key="1">
    <source>
        <dbReference type="EMBL" id="GFU34054.1"/>
    </source>
</evidence>
<keyword evidence="2" id="KW-1185">Reference proteome</keyword>
<accession>A0A8X6UHQ7</accession>
<dbReference type="Proteomes" id="UP000887013">
    <property type="component" value="Unassembled WGS sequence"/>
</dbReference>